<dbReference type="InterPro" id="IPR015943">
    <property type="entry name" value="WD40/YVTN_repeat-like_dom_sf"/>
</dbReference>
<keyword evidence="2" id="KW-1185">Reference proteome</keyword>
<evidence type="ECO:0008006" key="3">
    <source>
        <dbReference type="Google" id="ProtNLM"/>
    </source>
</evidence>
<dbReference type="Gene3D" id="2.130.10.10">
    <property type="entry name" value="YVTN repeat-like/Quinoprotein amine dehydrogenase"/>
    <property type="match status" value="1"/>
</dbReference>
<dbReference type="SUPFAM" id="SSF75011">
    <property type="entry name" value="3-carboxy-cis,cis-mucoante lactonizing enzyme"/>
    <property type="match status" value="1"/>
</dbReference>
<dbReference type="Gene3D" id="2.80.10.50">
    <property type="match status" value="1"/>
</dbReference>
<dbReference type="AlphaFoldDB" id="A0A7G8BQN5"/>
<sequence>MAPLAAAQGTRLWTQQRFDEFEKGTPKGVAVRSDGLLEPGPDSKQIAVTPSTYVWSIAADSAGNAYAATGSPATVLRVAPDGKTTKLFSSKDLTVQAVRVAKDGSVYAATLPSGKVYRIPAGAEDLDENKAEVAFDPAQTEEKPKYIWDLAFDRDGRLYIATGGPAAIYRLDAAKSGAKPSLFFKSDEQHIRAIVFDKAGNLIAGSDGSGLVYRIDSSGKGYVLFDAPKREITSLAIADNGAIYASAVGGKGQTTLPPLPVQGIPSVSATITIVQPGSIQAFNGNTVIPDGSEVYEIPPQGAPHKIWSDHDDIVYALTWTPQGLLAATGNRGRIYRISENGQYADVAHLEASQAVGFADSPQGLYVGTANTGKIYLLSHTQAAEGTYLSDVFDAGVFSRWGRAEVDSGSQNYDLYARAGNIENPDRAWSDWKKVTPNNGPLGLDMSRFVQWKVVLRPGAAVGEVGINYLPVNIAPAIDEIVVMPGVRANAQQPPGQPQQTVNINFSGSSSPGVMFNPEPGREPLPGVKDKSAVTTRWAAHDDNGDEMIYSLYYRGESETNWQLLKDKVTDRYYTFDATALPDGAYRLKIVASDAPSHNPGEALTTERVSERFLIDTTAPVLSALDAHMENGKIRVTLTATDSATPIGHAEYSVDAGPWQYVEPVGKLSDSLTEHYDFEAPLKPQQPGAVPATNSSEHLITVRVYDRNDNAAAAKAVVQ</sequence>
<proteinExistence type="predicted"/>
<organism evidence="1 2">
    <name type="scientific">Alloacidobacterium dinghuense</name>
    <dbReference type="NCBI Taxonomy" id="2763107"/>
    <lineage>
        <taxon>Bacteria</taxon>
        <taxon>Pseudomonadati</taxon>
        <taxon>Acidobacteriota</taxon>
        <taxon>Terriglobia</taxon>
        <taxon>Terriglobales</taxon>
        <taxon>Acidobacteriaceae</taxon>
        <taxon>Alloacidobacterium</taxon>
    </lineage>
</organism>
<reference evidence="1 2" key="1">
    <citation type="submission" date="2020-08" db="EMBL/GenBank/DDBJ databases">
        <title>Edaphobacter telluris sp. nov. and Acidobacterium dinghuensis sp. nov., two acidobacteria isolated from forest soil.</title>
        <authorList>
            <person name="Fu J."/>
            <person name="Qiu L."/>
        </authorList>
    </citation>
    <scope>NUCLEOTIDE SEQUENCE [LARGE SCALE GENOMIC DNA]</scope>
    <source>
        <strain evidence="1">4Y35</strain>
    </source>
</reference>
<dbReference type="Proteomes" id="UP000515312">
    <property type="component" value="Chromosome"/>
</dbReference>
<name>A0A7G8BQN5_9BACT</name>
<dbReference type="EMBL" id="CP060394">
    <property type="protein sequence ID" value="QNI34855.1"/>
    <property type="molecule type" value="Genomic_DNA"/>
</dbReference>
<dbReference type="KEGG" id="adin:H7849_07800"/>
<gene>
    <name evidence="1" type="ORF">H7849_07800</name>
</gene>
<evidence type="ECO:0000313" key="2">
    <source>
        <dbReference type="Proteomes" id="UP000515312"/>
    </source>
</evidence>
<protein>
    <recommendedName>
        <fullName evidence="3">Fibronectin type-III domain-containing protein</fullName>
    </recommendedName>
</protein>
<accession>A0A7G8BQN5</accession>
<evidence type="ECO:0000313" key="1">
    <source>
        <dbReference type="EMBL" id="QNI34855.1"/>
    </source>
</evidence>